<evidence type="ECO:0000313" key="2">
    <source>
        <dbReference type="Proteomes" id="UP001497522"/>
    </source>
</evidence>
<accession>A0ABP1BS25</accession>
<organism evidence="1 2">
    <name type="scientific">Sphagnum jensenii</name>
    <dbReference type="NCBI Taxonomy" id="128206"/>
    <lineage>
        <taxon>Eukaryota</taxon>
        <taxon>Viridiplantae</taxon>
        <taxon>Streptophyta</taxon>
        <taxon>Embryophyta</taxon>
        <taxon>Bryophyta</taxon>
        <taxon>Sphagnophytina</taxon>
        <taxon>Sphagnopsida</taxon>
        <taxon>Sphagnales</taxon>
        <taxon>Sphagnaceae</taxon>
        <taxon>Sphagnum</taxon>
    </lineage>
</organism>
<evidence type="ECO:0000313" key="1">
    <source>
        <dbReference type="EMBL" id="CAK9878995.1"/>
    </source>
</evidence>
<name>A0ABP1BS25_9BRYO</name>
<sequence>MGATEDVRYGNLDYEGAANLHRWEMKNGKKVLLGCCPTAVSSGALHSSRQCQPFCHRLGGWGVENSAHGDCVARRGFGT</sequence>
<dbReference type="Proteomes" id="UP001497522">
    <property type="component" value="Chromosome 6"/>
</dbReference>
<dbReference type="EMBL" id="OZ023707">
    <property type="protein sequence ID" value="CAK9878995.1"/>
    <property type="molecule type" value="Genomic_DNA"/>
</dbReference>
<keyword evidence="2" id="KW-1185">Reference proteome</keyword>
<protein>
    <submittedName>
        <fullName evidence="1">Uncharacterized protein</fullName>
    </submittedName>
</protein>
<gene>
    <name evidence="1" type="ORF">CSSPJE1EN2_LOCUS20634</name>
</gene>
<proteinExistence type="predicted"/>
<reference evidence="1" key="1">
    <citation type="submission" date="2024-03" db="EMBL/GenBank/DDBJ databases">
        <authorList>
            <consortium name="ELIXIR-Norway"/>
            <consortium name="Elixir Norway"/>
        </authorList>
    </citation>
    <scope>NUCLEOTIDE SEQUENCE</scope>
</reference>